<dbReference type="PANTHER" id="PTHR20916">
    <property type="entry name" value="CYSTEINE AND GLYCINE-RICH PROTEIN 2 BINDING PROTEIN"/>
    <property type="match status" value="1"/>
</dbReference>
<feature type="region of interest" description="Disordered" evidence="1">
    <location>
        <begin position="1"/>
        <end position="32"/>
    </location>
</feature>
<evidence type="ECO:0000313" key="3">
    <source>
        <dbReference type="Proteomes" id="UP000515908"/>
    </source>
</evidence>
<evidence type="ECO:0000313" key="2">
    <source>
        <dbReference type="EMBL" id="CAD2219556.1"/>
    </source>
</evidence>
<feature type="region of interest" description="Disordered" evidence="1">
    <location>
        <begin position="115"/>
        <end position="142"/>
    </location>
</feature>
<dbReference type="PANTHER" id="PTHR20916:SF18">
    <property type="entry name" value="IPT_TIG DOMAIN-CONTAINING PROTEIN"/>
    <property type="match status" value="1"/>
</dbReference>
<organism evidence="2 3">
    <name type="scientific">Angomonas deanei</name>
    <dbReference type="NCBI Taxonomy" id="59799"/>
    <lineage>
        <taxon>Eukaryota</taxon>
        <taxon>Discoba</taxon>
        <taxon>Euglenozoa</taxon>
        <taxon>Kinetoplastea</taxon>
        <taxon>Metakinetoplastina</taxon>
        <taxon>Trypanosomatida</taxon>
        <taxon>Trypanosomatidae</taxon>
        <taxon>Strigomonadinae</taxon>
        <taxon>Angomonas</taxon>
    </lineage>
</organism>
<feature type="compositionally biased region" description="Polar residues" evidence="1">
    <location>
        <begin position="1"/>
        <end position="14"/>
    </location>
</feature>
<feature type="region of interest" description="Disordered" evidence="1">
    <location>
        <begin position="272"/>
        <end position="349"/>
    </location>
</feature>
<feature type="compositionally biased region" description="Polar residues" evidence="1">
    <location>
        <begin position="314"/>
        <end position="324"/>
    </location>
</feature>
<feature type="compositionally biased region" description="Basic and acidic residues" evidence="1">
    <location>
        <begin position="340"/>
        <end position="349"/>
    </location>
</feature>
<protein>
    <submittedName>
        <fullName evidence="2">Uncharacterized protein</fullName>
    </submittedName>
</protein>
<name>A0A7G2CIG2_9TRYP</name>
<dbReference type="AlphaFoldDB" id="A0A7G2CIG2"/>
<evidence type="ECO:0000256" key="1">
    <source>
        <dbReference type="SAM" id="MobiDB-lite"/>
    </source>
</evidence>
<dbReference type="Proteomes" id="UP000515908">
    <property type="component" value="Chromosome 14"/>
</dbReference>
<keyword evidence="3" id="KW-1185">Reference proteome</keyword>
<dbReference type="VEuPathDB" id="TriTrypDB:ADEAN_000706400"/>
<dbReference type="EMBL" id="LR877158">
    <property type="protein sequence ID" value="CAD2219556.1"/>
    <property type="molecule type" value="Genomic_DNA"/>
</dbReference>
<proteinExistence type="predicted"/>
<reference evidence="2 3" key="1">
    <citation type="submission" date="2020-08" db="EMBL/GenBank/DDBJ databases">
        <authorList>
            <person name="Newling K."/>
            <person name="Davey J."/>
            <person name="Forrester S."/>
        </authorList>
    </citation>
    <scope>NUCLEOTIDE SEQUENCE [LARGE SCALE GENOMIC DNA]</scope>
    <source>
        <strain evidence="3">Crithidia deanei Carvalho (ATCC PRA-265)</strain>
    </source>
</reference>
<feature type="region of interest" description="Disordered" evidence="1">
    <location>
        <begin position="379"/>
        <end position="404"/>
    </location>
</feature>
<sequence>MSSPNDNITNNSYYTRRRSHRPENLHLDESDFTSAPNSYHAYYNNTNNNTSQSIPSPYSPELYFSPLNSSGSYVSPLHATEAPTEFEAVKKVSLVSKSNKIAIQQHKQYLAKNFERRSPSNPPHQDCNNNNNNNNNPKGAPVYHPSVPTVRAQFVDVHDGKTYASPFGVMEAAQQRQHYNNQNNNNINQSYQPPYTEYNANNYYHLTPQPQQPEEVAKEETSVNTSLIPPHNHNNNISHTTSLEATPSKRRGLEALVHHSNNSNNISVVTTVTSSPHRTPTGHRQNRSLQEDDVNTSHTKNKKKQLKTKLFNANDVSTTSSMGLTTEKKRQTPQTNHNHNNTEVRKEETTVLLPSTVPTPSKALQSDLEQTTLEQKTELHHNENENNNENETFSYSEKPFSPHESNDIYETALREQKSQKVQYIITVRGHEQCYYLSSPIAYPVPEENAPPHGKKEYFYDYYVQKQYTCLLFSNDRGIDCGVVVACHSLHDIIKKMEREKPSDNENNNNHNEPTPTEKFLYHCYIQNKLTYPLREATNNELFLCGVCDKKKMPRPPCKRHVSYYPVVVFLLSRCSYTARRFSSIKKS</sequence>
<accession>A0A7G2CIG2</accession>
<gene>
    <name evidence="2" type="ORF">ADEAN_000706400</name>
</gene>